<dbReference type="RefSeq" id="WP_183583295.1">
    <property type="nucleotide sequence ID" value="NZ_JACHXJ010000003.1"/>
</dbReference>
<reference evidence="1 2" key="1">
    <citation type="submission" date="2020-08" db="EMBL/GenBank/DDBJ databases">
        <title>Genomic Encyclopedia of Type Strains, Phase III (KMG-III): the genomes of soil and plant-associated and newly described type strains.</title>
        <authorList>
            <person name="Whitman W."/>
        </authorList>
    </citation>
    <scope>NUCLEOTIDE SEQUENCE [LARGE SCALE GENOMIC DNA]</scope>
    <source>
        <strain evidence="1 2">CECT 5831</strain>
    </source>
</reference>
<dbReference type="AlphaFoldDB" id="A0A839TWK8"/>
<dbReference type="PANTHER" id="PTHR39186">
    <property type="entry name" value="DUF2071 FAMILY PROTEIN"/>
    <property type="match status" value="1"/>
</dbReference>
<evidence type="ECO:0000313" key="2">
    <source>
        <dbReference type="Proteomes" id="UP000517523"/>
    </source>
</evidence>
<dbReference type="PANTHER" id="PTHR39186:SF1">
    <property type="entry name" value="DUF2071 DOMAIN-CONTAINING PROTEIN"/>
    <property type="match status" value="1"/>
</dbReference>
<dbReference type="Proteomes" id="UP000517523">
    <property type="component" value="Unassembled WGS sequence"/>
</dbReference>
<name>A0A839TWK8_9BACL</name>
<comment type="caution">
    <text evidence="1">The sequence shown here is derived from an EMBL/GenBank/DDBJ whole genome shotgun (WGS) entry which is preliminary data.</text>
</comment>
<dbReference type="InterPro" id="IPR018644">
    <property type="entry name" value="DUF2071"/>
</dbReference>
<dbReference type="Pfam" id="PF09844">
    <property type="entry name" value="DUF2071"/>
    <property type="match status" value="1"/>
</dbReference>
<proteinExistence type="predicted"/>
<protein>
    <recommendedName>
        <fullName evidence="3">DUF2071 domain-containing protein</fullName>
    </recommendedName>
</protein>
<dbReference type="InterPro" id="IPR023375">
    <property type="entry name" value="ADC_dom_sf"/>
</dbReference>
<gene>
    <name evidence="1" type="ORF">FHS19_003732</name>
</gene>
<dbReference type="Gene3D" id="2.40.400.10">
    <property type="entry name" value="Acetoacetate decarboxylase-like"/>
    <property type="match status" value="1"/>
</dbReference>
<organism evidence="1 2">
    <name type="scientific">Paenibacillus rhizosphaerae</name>
    <dbReference type="NCBI Taxonomy" id="297318"/>
    <lineage>
        <taxon>Bacteria</taxon>
        <taxon>Bacillati</taxon>
        <taxon>Bacillota</taxon>
        <taxon>Bacilli</taxon>
        <taxon>Bacillales</taxon>
        <taxon>Paenibacillaceae</taxon>
        <taxon>Paenibacillus</taxon>
    </lineage>
</organism>
<dbReference type="SUPFAM" id="SSF160104">
    <property type="entry name" value="Acetoacetate decarboxylase-like"/>
    <property type="match status" value="1"/>
</dbReference>
<dbReference type="EMBL" id="JACHXJ010000003">
    <property type="protein sequence ID" value="MBB3129057.1"/>
    <property type="molecule type" value="Genomic_DNA"/>
</dbReference>
<sequence>MKNRSILEQTSHRPIPMPDGPWVMKQGWNDLLFAHWPVDEHSLLPYIPPGLELERWEGRPWISVAPFLLDPLRMRGMPPVPGTRKFLELNVRTYVNCGGKPGIWFLTLEASNPLAVAGARMLAHLPYRYARMHKGHQEGFIHYVSERDRGRGESPAVWKSRYRAVNPKVYHAEPGTLVHWLTERYCLYAAGSDGQLRIGEIHHFPWPLQEAGLWIEENSLTASFGLVHDPEPALLTFTPRLEVLLWPVRKI</sequence>
<evidence type="ECO:0000313" key="1">
    <source>
        <dbReference type="EMBL" id="MBB3129057.1"/>
    </source>
</evidence>
<accession>A0A839TWK8</accession>
<evidence type="ECO:0008006" key="3">
    <source>
        <dbReference type="Google" id="ProtNLM"/>
    </source>
</evidence>